<evidence type="ECO:0000256" key="5">
    <source>
        <dbReference type="ARBA" id="ARBA00047770"/>
    </source>
</evidence>
<dbReference type="EC" id="2.1.1.360" evidence="1"/>
<dbReference type="Pfam" id="PF08123">
    <property type="entry name" value="DOT1"/>
    <property type="match status" value="1"/>
</dbReference>
<evidence type="ECO:0000256" key="4">
    <source>
        <dbReference type="ARBA" id="ARBA00029821"/>
    </source>
</evidence>
<protein>
    <recommendedName>
        <fullName evidence="2">Histone-lysine N-methyltransferase, H3 lysine-79 specific</fullName>
        <ecNumber evidence="1">2.1.1.360</ecNumber>
    </recommendedName>
    <alternativeName>
        <fullName evidence="4">Histone H3-K79 methyltransferase</fullName>
    </alternativeName>
</protein>
<dbReference type="AlphaFoldDB" id="A0A812VB36"/>
<dbReference type="PANTHER" id="PTHR21451:SF19">
    <property type="entry name" value="ACTIVATED IN BLOCKED UNFOLDED PROTEIN RESPONSE"/>
    <property type="match status" value="1"/>
</dbReference>
<evidence type="ECO:0000313" key="8">
    <source>
        <dbReference type="Proteomes" id="UP000649617"/>
    </source>
</evidence>
<evidence type="ECO:0000313" key="7">
    <source>
        <dbReference type="EMBL" id="CAE7612431.1"/>
    </source>
</evidence>
<dbReference type="SUPFAM" id="SSF53335">
    <property type="entry name" value="S-adenosyl-L-methionine-dependent methyltransferases"/>
    <property type="match status" value="1"/>
</dbReference>
<feature type="domain" description="DOT1" evidence="6">
    <location>
        <begin position="41"/>
        <end position="105"/>
    </location>
</feature>
<sequence>MTEPLLQRVNGFFEKAGCGTDRAGLAELASEGAAEAVKAGAVASGLVFGEILTPEEVFRLLDLGKDDVFYDLGSGRGQVVLAAALSSMPKRCVGVELMAPRHQVALAARACAPEDVQRTCEFRCEDALECQLEDASKVYVCNAAFPRHLNAAFSASLSARRAPALTALVTCAALPEESLRQAGLQLSQVAQCSATWATDGAPLFLYRRCSDVAAASNHAVPKIPHNVLYEASRQLTAASAASQHPGLSPEDERSLLRSAALASKLAGWS</sequence>
<evidence type="ECO:0000256" key="2">
    <source>
        <dbReference type="ARBA" id="ARBA00020987"/>
    </source>
</evidence>
<dbReference type="InterPro" id="IPR029063">
    <property type="entry name" value="SAM-dependent_MTases_sf"/>
</dbReference>
<dbReference type="OrthoDB" id="443402at2759"/>
<dbReference type="EMBL" id="CAJNIZ010041225">
    <property type="protein sequence ID" value="CAE7612431.1"/>
    <property type="molecule type" value="Genomic_DNA"/>
</dbReference>
<keyword evidence="8" id="KW-1185">Reference proteome</keyword>
<reference evidence="7" key="1">
    <citation type="submission" date="2021-02" db="EMBL/GenBank/DDBJ databases">
        <authorList>
            <person name="Dougan E. K."/>
            <person name="Rhodes N."/>
            <person name="Thang M."/>
            <person name="Chan C."/>
        </authorList>
    </citation>
    <scope>NUCLEOTIDE SEQUENCE</scope>
</reference>
<evidence type="ECO:0000256" key="1">
    <source>
        <dbReference type="ARBA" id="ARBA00012190"/>
    </source>
</evidence>
<proteinExistence type="predicted"/>
<dbReference type="PANTHER" id="PTHR21451">
    <property type="entry name" value="HISTONE H3 METHYLTRANSFERASE"/>
    <property type="match status" value="1"/>
</dbReference>
<dbReference type="Proteomes" id="UP000649617">
    <property type="component" value="Unassembled WGS sequence"/>
</dbReference>
<dbReference type="GO" id="GO:0140956">
    <property type="term" value="F:histone H3K79 trimethyltransferase activity"/>
    <property type="evidence" value="ECO:0007669"/>
    <property type="project" value="UniProtKB-EC"/>
</dbReference>
<dbReference type="GO" id="GO:0051726">
    <property type="term" value="P:regulation of cell cycle"/>
    <property type="evidence" value="ECO:0007669"/>
    <property type="project" value="InterPro"/>
</dbReference>
<organism evidence="7 8">
    <name type="scientific">Symbiodinium pilosum</name>
    <name type="common">Dinoflagellate</name>
    <dbReference type="NCBI Taxonomy" id="2952"/>
    <lineage>
        <taxon>Eukaryota</taxon>
        <taxon>Sar</taxon>
        <taxon>Alveolata</taxon>
        <taxon>Dinophyceae</taxon>
        <taxon>Suessiales</taxon>
        <taxon>Symbiodiniaceae</taxon>
        <taxon>Symbiodinium</taxon>
    </lineage>
</organism>
<keyword evidence="3" id="KW-0156">Chromatin regulator</keyword>
<gene>
    <name evidence="7" type="ORF">SPIL2461_LOCUS16137</name>
</gene>
<evidence type="ECO:0000259" key="6">
    <source>
        <dbReference type="Pfam" id="PF08123"/>
    </source>
</evidence>
<dbReference type="Gene3D" id="3.40.50.150">
    <property type="entry name" value="Vaccinia Virus protein VP39"/>
    <property type="match status" value="1"/>
</dbReference>
<comment type="catalytic activity">
    <reaction evidence="5">
        <text>L-lysyl(79)-[histone H3] + 3 S-adenosyl-L-methionine = N(6),N(6),N(6)-trimethyl-L-lysyl(79)-[histone H3] + 3 S-adenosyl-L-homocysteine + 3 H(+)</text>
        <dbReference type="Rhea" id="RHEA:60328"/>
        <dbReference type="Rhea" id="RHEA-COMP:15549"/>
        <dbReference type="Rhea" id="RHEA-COMP:15552"/>
        <dbReference type="ChEBI" id="CHEBI:15378"/>
        <dbReference type="ChEBI" id="CHEBI:29969"/>
        <dbReference type="ChEBI" id="CHEBI:57856"/>
        <dbReference type="ChEBI" id="CHEBI:59789"/>
        <dbReference type="ChEBI" id="CHEBI:61961"/>
        <dbReference type="EC" id="2.1.1.360"/>
    </reaction>
</comment>
<evidence type="ECO:0000256" key="3">
    <source>
        <dbReference type="ARBA" id="ARBA00022853"/>
    </source>
</evidence>
<comment type="caution">
    <text evidence="7">The sequence shown here is derived from an EMBL/GenBank/DDBJ whole genome shotgun (WGS) entry which is preliminary data.</text>
</comment>
<dbReference type="InterPro" id="IPR025789">
    <property type="entry name" value="DOT1_dom"/>
</dbReference>
<accession>A0A812VB36</accession>
<name>A0A812VB36_SYMPI</name>
<dbReference type="InterPro" id="IPR030445">
    <property type="entry name" value="H3-K79_meTrfase"/>
</dbReference>